<accession>A0ABR2Y382</accession>
<name>A0ABR2Y382_9PEZI</name>
<evidence type="ECO:0000256" key="1">
    <source>
        <dbReference type="SAM" id="SignalP"/>
    </source>
</evidence>
<proteinExistence type="predicted"/>
<evidence type="ECO:0000313" key="3">
    <source>
        <dbReference type="Proteomes" id="UP001465668"/>
    </source>
</evidence>
<gene>
    <name evidence="2" type="ORF">SCAR479_02889</name>
</gene>
<dbReference type="EMBL" id="JARVKM010000007">
    <property type="protein sequence ID" value="KAK9780252.1"/>
    <property type="molecule type" value="Genomic_DNA"/>
</dbReference>
<feature type="chain" id="PRO_5046813146" description="Secreted protein" evidence="1">
    <location>
        <begin position="16"/>
        <end position="198"/>
    </location>
</feature>
<feature type="signal peptide" evidence="1">
    <location>
        <begin position="1"/>
        <end position="15"/>
    </location>
</feature>
<keyword evidence="1" id="KW-0732">Signal</keyword>
<dbReference type="Proteomes" id="UP001465668">
    <property type="component" value="Unassembled WGS sequence"/>
</dbReference>
<evidence type="ECO:0000313" key="2">
    <source>
        <dbReference type="EMBL" id="KAK9780252.1"/>
    </source>
</evidence>
<comment type="caution">
    <text evidence="2">The sequence shown here is derived from an EMBL/GenBank/DDBJ whole genome shotgun (WGS) entry which is preliminary data.</text>
</comment>
<protein>
    <recommendedName>
        <fullName evidence="4">Secreted protein</fullName>
    </recommendedName>
</protein>
<reference evidence="2 3" key="1">
    <citation type="submission" date="2024-02" db="EMBL/GenBank/DDBJ databases">
        <title>First draft genome assembly of two strains of Seiridium cardinale.</title>
        <authorList>
            <person name="Emiliani G."/>
            <person name="Scali E."/>
        </authorList>
    </citation>
    <scope>NUCLEOTIDE SEQUENCE [LARGE SCALE GENOMIC DNA]</scope>
    <source>
        <strain evidence="2 3">BM-138-000479</strain>
    </source>
</reference>
<keyword evidence="3" id="KW-1185">Reference proteome</keyword>
<evidence type="ECO:0008006" key="4">
    <source>
        <dbReference type="Google" id="ProtNLM"/>
    </source>
</evidence>
<sequence length="198" mass="22249">MRFFTVLSLATAVTAAEVTFDDHFATEDHIKRAPAHDMSEFGYFSGMLPRVYDLTHPNGPTYMPRDSWEHFNEIKAGKRNVSETTKRSLQKARFEKRDNEFIEMQLEGTNGLGDIFHYNADKSCKSASNPPYKKAVVTNVDNAYITFWTSDVCNGSKGSMNPSCGSLSEQTCNIKKQDKKSFRVYVGCHSADADDGCE</sequence>
<organism evidence="2 3">
    <name type="scientific">Seiridium cardinale</name>
    <dbReference type="NCBI Taxonomy" id="138064"/>
    <lineage>
        <taxon>Eukaryota</taxon>
        <taxon>Fungi</taxon>
        <taxon>Dikarya</taxon>
        <taxon>Ascomycota</taxon>
        <taxon>Pezizomycotina</taxon>
        <taxon>Sordariomycetes</taxon>
        <taxon>Xylariomycetidae</taxon>
        <taxon>Amphisphaeriales</taxon>
        <taxon>Sporocadaceae</taxon>
        <taxon>Seiridium</taxon>
    </lineage>
</organism>